<sequence>MSNDALTTHLQSGTTHTCHCWLIVRRDGRMFGFTDHDRTLQFDGVSYAPQNGLSARAIASTTGLSVNNTEAIGMLSDDAIAEADILAGRFDGAAVQVWLVCWDDVALRKMLFRGTLGEITRGAGGFAAELHGLTAALNQMQGRSYLKTCSAVLGDGHCKFVTDHSSYRLESRLSVPSDGQVFDVAGGGSFNAGWFENGTLRVLSGAGAGLQGVIKRDSGTETRVLTLWSPLQAVIRSGDLIRITAGCDKRPVTCREKFNNFLNFQGFPDIPGDDWLVSVPRADRPNKGGSLIR</sequence>
<dbReference type="OrthoDB" id="1633386at2"/>
<dbReference type="NCBIfam" id="TIGR02218">
    <property type="entry name" value="phg_TIGR02218"/>
    <property type="match status" value="1"/>
</dbReference>
<dbReference type="Pfam" id="PF09931">
    <property type="entry name" value="Phage_phiJL001_Gp84_N"/>
    <property type="match status" value="1"/>
</dbReference>
<evidence type="ECO:0000313" key="3">
    <source>
        <dbReference type="Proteomes" id="UP000186997"/>
    </source>
</evidence>
<dbReference type="STRING" id="287098.SAMN05421665_1036"/>
<accession>A0A1R3WRU4</accession>
<name>A0A1R3WRU4_9RHOB</name>
<proteinExistence type="predicted"/>
<protein>
    <recommendedName>
        <fullName evidence="1">Bacteriophage phiJL001 Gp84 C-terminal domain-containing protein</fullName>
    </recommendedName>
</protein>
<gene>
    <name evidence="2" type="ORF">SAMN05421665_1036</name>
</gene>
<dbReference type="AlphaFoldDB" id="A0A1R3WRU4"/>
<dbReference type="RefSeq" id="WP_076658623.1">
    <property type="nucleotide sequence ID" value="NZ_FTPR01000001.1"/>
</dbReference>
<feature type="domain" description="Bacteriophage phiJL001 Gp84 C-terminal" evidence="1">
    <location>
        <begin position="193"/>
        <end position="274"/>
    </location>
</feature>
<keyword evidence="3" id="KW-1185">Reference proteome</keyword>
<dbReference type="Proteomes" id="UP000186997">
    <property type="component" value="Unassembled WGS sequence"/>
</dbReference>
<reference evidence="3" key="1">
    <citation type="submission" date="2017-01" db="EMBL/GenBank/DDBJ databases">
        <authorList>
            <person name="Varghese N."/>
            <person name="Submissions S."/>
        </authorList>
    </citation>
    <scope>NUCLEOTIDE SEQUENCE [LARGE SCALE GENOMIC DNA]</scope>
    <source>
        <strain evidence="3">DSM 29591</strain>
    </source>
</reference>
<evidence type="ECO:0000313" key="2">
    <source>
        <dbReference type="EMBL" id="SIT79987.1"/>
    </source>
</evidence>
<dbReference type="InterPro" id="IPR011928">
    <property type="entry name" value="Phage_phiJL001_Gp84"/>
</dbReference>
<evidence type="ECO:0000259" key="1">
    <source>
        <dbReference type="Pfam" id="PF09356"/>
    </source>
</evidence>
<dbReference type="Pfam" id="PF09356">
    <property type="entry name" value="Phage_BR0599"/>
    <property type="match status" value="1"/>
</dbReference>
<dbReference type="EMBL" id="FTPR01000001">
    <property type="protein sequence ID" value="SIT79987.1"/>
    <property type="molecule type" value="Genomic_DNA"/>
</dbReference>
<organism evidence="2 3">
    <name type="scientific">Yoonia rosea</name>
    <dbReference type="NCBI Taxonomy" id="287098"/>
    <lineage>
        <taxon>Bacteria</taxon>
        <taxon>Pseudomonadati</taxon>
        <taxon>Pseudomonadota</taxon>
        <taxon>Alphaproteobacteria</taxon>
        <taxon>Rhodobacterales</taxon>
        <taxon>Paracoccaceae</taxon>
        <taxon>Yoonia</taxon>
    </lineage>
</organism>
<dbReference type="InterPro" id="IPR018964">
    <property type="entry name" value="Phage_phiJL001_Gp84_C"/>
</dbReference>